<organism evidence="2 3">
    <name type="scientific">Umboniibacter marinipuniceus</name>
    <dbReference type="NCBI Taxonomy" id="569599"/>
    <lineage>
        <taxon>Bacteria</taxon>
        <taxon>Pseudomonadati</taxon>
        <taxon>Pseudomonadota</taxon>
        <taxon>Gammaproteobacteria</taxon>
        <taxon>Cellvibrionales</taxon>
        <taxon>Cellvibrionaceae</taxon>
        <taxon>Umboniibacter</taxon>
    </lineage>
</organism>
<feature type="transmembrane region" description="Helical" evidence="1">
    <location>
        <begin position="7"/>
        <end position="31"/>
    </location>
</feature>
<dbReference type="EMBL" id="REFJ01000002">
    <property type="protein sequence ID" value="RMA81006.1"/>
    <property type="molecule type" value="Genomic_DNA"/>
</dbReference>
<protein>
    <submittedName>
        <fullName evidence="2">Uncharacterized protein</fullName>
    </submittedName>
</protein>
<gene>
    <name evidence="2" type="ORF">DFR27_0796</name>
</gene>
<keyword evidence="1" id="KW-0472">Membrane</keyword>
<keyword evidence="1" id="KW-1133">Transmembrane helix</keyword>
<evidence type="ECO:0000256" key="1">
    <source>
        <dbReference type="SAM" id="Phobius"/>
    </source>
</evidence>
<feature type="transmembrane region" description="Helical" evidence="1">
    <location>
        <begin position="51"/>
        <end position="68"/>
    </location>
</feature>
<dbReference type="AlphaFoldDB" id="A0A3M0A8R8"/>
<comment type="caution">
    <text evidence="2">The sequence shown here is derived from an EMBL/GenBank/DDBJ whole genome shotgun (WGS) entry which is preliminary data.</text>
</comment>
<sequence>MSHLARLIAIVGTIACFIYVPVSALGIESYYFIWESQAGVHAYEHINWERLALQLVVVYVLALVLANAKKLFGK</sequence>
<keyword evidence="1" id="KW-0812">Transmembrane</keyword>
<dbReference type="RefSeq" id="WP_121876175.1">
    <property type="nucleotide sequence ID" value="NZ_REFJ01000002.1"/>
</dbReference>
<dbReference type="Proteomes" id="UP000267187">
    <property type="component" value="Unassembled WGS sequence"/>
</dbReference>
<evidence type="ECO:0000313" key="2">
    <source>
        <dbReference type="EMBL" id="RMA81006.1"/>
    </source>
</evidence>
<proteinExistence type="predicted"/>
<reference evidence="2 3" key="1">
    <citation type="submission" date="2018-10" db="EMBL/GenBank/DDBJ databases">
        <title>Genomic Encyclopedia of Type Strains, Phase IV (KMG-IV): sequencing the most valuable type-strain genomes for metagenomic binning, comparative biology and taxonomic classification.</title>
        <authorList>
            <person name="Goeker M."/>
        </authorList>
    </citation>
    <scope>NUCLEOTIDE SEQUENCE [LARGE SCALE GENOMIC DNA]</scope>
    <source>
        <strain evidence="2 3">DSM 25080</strain>
    </source>
</reference>
<keyword evidence="3" id="KW-1185">Reference proteome</keyword>
<accession>A0A3M0A8R8</accession>
<evidence type="ECO:0000313" key="3">
    <source>
        <dbReference type="Proteomes" id="UP000267187"/>
    </source>
</evidence>
<name>A0A3M0A8R8_9GAMM</name>